<evidence type="ECO:0000256" key="2">
    <source>
        <dbReference type="ARBA" id="ARBA00023315"/>
    </source>
</evidence>
<dbReference type="NCBIfam" id="TIGR03991">
    <property type="entry name" value="alt_bact_glmU"/>
    <property type="match status" value="1"/>
</dbReference>
<proteinExistence type="predicted"/>
<accession>A0A9C9K054</accession>
<evidence type="ECO:0000256" key="1">
    <source>
        <dbReference type="ARBA" id="ARBA00022679"/>
    </source>
</evidence>
<gene>
    <name evidence="3" type="ORF">ENI34_06580</name>
</gene>
<dbReference type="InterPro" id="IPR050065">
    <property type="entry name" value="GlmU-like"/>
</dbReference>
<dbReference type="PANTHER" id="PTHR43584">
    <property type="entry name" value="NUCLEOTIDYL TRANSFERASE"/>
    <property type="match status" value="1"/>
</dbReference>
<evidence type="ECO:0000313" key="4">
    <source>
        <dbReference type="Proteomes" id="UP000885826"/>
    </source>
</evidence>
<keyword evidence="1" id="KW-0808">Transferase</keyword>
<evidence type="ECO:0000313" key="3">
    <source>
        <dbReference type="EMBL" id="HEC78792.1"/>
    </source>
</evidence>
<evidence type="ECO:0008006" key="5">
    <source>
        <dbReference type="Google" id="ProtNLM"/>
    </source>
</evidence>
<reference evidence="3" key="1">
    <citation type="journal article" date="2020" name="mSystems">
        <title>Genome- and Community-Level Interaction Insights into Carbon Utilization and Element Cycling Functions of Hydrothermarchaeota in Hydrothermal Sediment.</title>
        <authorList>
            <person name="Zhou Z."/>
            <person name="Liu Y."/>
            <person name="Xu W."/>
            <person name="Pan J."/>
            <person name="Luo Z.H."/>
            <person name="Li M."/>
        </authorList>
    </citation>
    <scope>NUCLEOTIDE SEQUENCE</scope>
    <source>
        <strain evidence="3">HyVt-388</strain>
    </source>
</reference>
<dbReference type="SUPFAM" id="SSF51161">
    <property type="entry name" value="Trimeric LpxA-like enzymes"/>
    <property type="match status" value="1"/>
</dbReference>
<dbReference type="AlphaFoldDB" id="A0A9C9K054"/>
<name>A0A9C9K054_UNCW3</name>
<dbReference type="Pfam" id="PF13562">
    <property type="entry name" value="NTP_transf_4"/>
    <property type="match status" value="1"/>
</dbReference>
<dbReference type="InterPro" id="IPR023917">
    <property type="entry name" value="Bifunctiontional_GlmU_bac-type"/>
</dbReference>
<dbReference type="InterPro" id="IPR011004">
    <property type="entry name" value="Trimer_LpxA-like_sf"/>
</dbReference>
<dbReference type="Proteomes" id="UP000885826">
    <property type="component" value="Unassembled WGS sequence"/>
</dbReference>
<dbReference type="GO" id="GO:0016746">
    <property type="term" value="F:acyltransferase activity"/>
    <property type="evidence" value="ECO:0007669"/>
    <property type="project" value="UniProtKB-KW"/>
</dbReference>
<sequence>MKLIIYEDHPGNFAPLVNLYPQFKLRIGMKDIAGHIVSYYPGVKTQFIGRSFFKLKKVKPASPTIYLSARALPLQRIKSLKKEVKFTINREVIGFIKQKPPFPETIKEVNDCFKRIKESREIKGYLLNDICDLIKYNDTLLIQHFDTLKEKGVIPKGVSILGDKRNLCAAKKAVLHKEVFIDLSDGPVFIDEGAVLRPFTTIIGPSYIGPGTIIERAKIIKSSIGAVCRIGGEVEASIFQGYANKYHEGFIGHSFIGEWVNLGALTTNSDLKNNYGSVRIRIDGKEKDSGMMKLGCFIGDHTKTGIGTLIPTGAVIGSFVNFFGGGMMPKYVSCFRWLTTEKEEVYKLKKAIETAKVVMARRGVAISQQYEDLIKNTYRWRDSL</sequence>
<dbReference type="GO" id="GO:0016779">
    <property type="term" value="F:nucleotidyltransferase activity"/>
    <property type="evidence" value="ECO:0007669"/>
    <property type="project" value="UniProtKB-ARBA"/>
</dbReference>
<dbReference type="EMBL" id="DRIG01000070">
    <property type="protein sequence ID" value="HEC78792.1"/>
    <property type="molecule type" value="Genomic_DNA"/>
</dbReference>
<organism evidence="3 4">
    <name type="scientific">candidate division WOR-3 bacterium</name>
    <dbReference type="NCBI Taxonomy" id="2052148"/>
    <lineage>
        <taxon>Bacteria</taxon>
        <taxon>Bacteria division WOR-3</taxon>
    </lineage>
</organism>
<dbReference type="Gene3D" id="2.160.10.10">
    <property type="entry name" value="Hexapeptide repeat proteins"/>
    <property type="match status" value="1"/>
</dbReference>
<dbReference type="PANTHER" id="PTHR43584:SF9">
    <property type="entry name" value="TRANSFERASE HEXAPEPTIDE REPEAT CONTAINING PROTEIN"/>
    <property type="match status" value="1"/>
</dbReference>
<protein>
    <recommendedName>
        <fullName evidence="5">Glucose-1-phosphate thymidylyltransferase</fullName>
    </recommendedName>
</protein>
<comment type="caution">
    <text evidence="3">The sequence shown here is derived from an EMBL/GenBank/DDBJ whole genome shotgun (WGS) entry which is preliminary data.</text>
</comment>
<keyword evidence="2" id="KW-0012">Acyltransferase</keyword>